<evidence type="ECO:0000256" key="4">
    <source>
        <dbReference type="ARBA" id="ARBA00022692"/>
    </source>
</evidence>
<gene>
    <name evidence="10" type="ORF">jhhlp_008565</name>
</gene>
<dbReference type="PROSITE" id="PS00217">
    <property type="entry name" value="SUGAR_TRANSPORT_2"/>
    <property type="match status" value="1"/>
</dbReference>
<organism evidence="10 11">
    <name type="scientific">Lomentospora prolificans</name>
    <dbReference type="NCBI Taxonomy" id="41688"/>
    <lineage>
        <taxon>Eukaryota</taxon>
        <taxon>Fungi</taxon>
        <taxon>Dikarya</taxon>
        <taxon>Ascomycota</taxon>
        <taxon>Pezizomycotina</taxon>
        <taxon>Sordariomycetes</taxon>
        <taxon>Hypocreomycetidae</taxon>
        <taxon>Microascales</taxon>
        <taxon>Microascaceae</taxon>
        <taxon>Lomentospora</taxon>
    </lineage>
</organism>
<dbReference type="Gene3D" id="1.20.1250.20">
    <property type="entry name" value="MFS general substrate transporter like domains"/>
    <property type="match status" value="1"/>
</dbReference>
<dbReference type="InterPro" id="IPR005829">
    <property type="entry name" value="Sugar_transporter_CS"/>
</dbReference>
<evidence type="ECO:0000313" key="10">
    <source>
        <dbReference type="EMBL" id="PKS05197.1"/>
    </source>
</evidence>
<dbReference type="InterPro" id="IPR050360">
    <property type="entry name" value="MFS_Sugar_Transporters"/>
</dbReference>
<dbReference type="Proteomes" id="UP000233524">
    <property type="component" value="Unassembled WGS sequence"/>
</dbReference>
<evidence type="ECO:0000256" key="7">
    <source>
        <dbReference type="RuleBase" id="RU003346"/>
    </source>
</evidence>
<dbReference type="PROSITE" id="PS50850">
    <property type="entry name" value="MFS"/>
    <property type="match status" value="1"/>
</dbReference>
<evidence type="ECO:0000259" key="9">
    <source>
        <dbReference type="PROSITE" id="PS50850"/>
    </source>
</evidence>
<evidence type="ECO:0000313" key="11">
    <source>
        <dbReference type="Proteomes" id="UP000233524"/>
    </source>
</evidence>
<dbReference type="InterPro" id="IPR003663">
    <property type="entry name" value="Sugar/inositol_transpt"/>
</dbReference>
<proteinExistence type="inferred from homology"/>
<comment type="similarity">
    <text evidence="2 7">Belongs to the major facilitator superfamily. Sugar transporter (TC 2.A.1.1) family.</text>
</comment>
<comment type="subcellular location">
    <subcellularLocation>
        <location evidence="1">Membrane</location>
        <topology evidence="1">Multi-pass membrane protein</topology>
    </subcellularLocation>
</comment>
<feature type="transmembrane region" description="Helical" evidence="8">
    <location>
        <begin position="272"/>
        <end position="290"/>
    </location>
</feature>
<feature type="transmembrane region" description="Helical" evidence="8">
    <location>
        <begin position="231"/>
        <end position="252"/>
    </location>
</feature>
<feature type="domain" description="Major facilitator superfamily (MFS) profile" evidence="9">
    <location>
        <begin position="1"/>
        <end position="425"/>
    </location>
</feature>
<dbReference type="SUPFAM" id="SSF103473">
    <property type="entry name" value="MFS general substrate transporter"/>
    <property type="match status" value="1"/>
</dbReference>
<feature type="transmembrane region" description="Helical" evidence="8">
    <location>
        <begin position="402"/>
        <end position="420"/>
    </location>
</feature>
<protein>
    <recommendedName>
        <fullName evidence="9">Major facilitator superfamily (MFS) profile domain-containing protein</fullName>
    </recommendedName>
</protein>
<keyword evidence="5 8" id="KW-1133">Transmembrane helix</keyword>
<dbReference type="AlphaFoldDB" id="A0A2N3MYE4"/>
<evidence type="ECO:0000256" key="6">
    <source>
        <dbReference type="ARBA" id="ARBA00023136"/>
    </source>
</evidence>
<evidence type="ECO:0000256" key="5">
    <source>
        <dbReference type="ARBA" id="ARBA00022989"/>
    </source>
</evidence>
<dbReference type="OrthoDB" id="6612291at2759"/>
<keyword evidence="3 7" id="KW-0813">Transport</keyword>
<keyword evidence="6 8" id="KW-0472">Membrane</keyword>
<accession>A0A2N3MYE4</accession>
<dbReference type="NCBIfam" id="TIGR00879">
    <property type="entry name" value="SP"/>
    <property type="match status" value="1"/>
</dbReference>
<feature type="transmembrane region" description="Helical" evidence="8">
    <location>
        <begin position="78"/>
        <end position="99"/>
    </location>
</feature>
<keyword evidence="4 8" id="KW-0812">Transmembrane</keyword>
<dbReference type="FunFam" id="1.20.1250.20:FF:000134">
    <property type="entry name" value="MFS sugar transporter protein"/>
    <property type="match status" value="1"/>
</dbReference>
<dbReference type="InterPro" id="IPR005828">
    <property type="entry name" value="MFS_sugar_transport-like"/>
</dbReference>
<dbReference type="InterPro" id="IPR020846">
    <property type="entry name" value="MFS_dom"/>
</dbReference>
<feature type="transmembrane region" description="Helical" evidence="8">
    <location>
        <begin position="339"/>
        <end position="359"/>
    </location>
</feature>
<sequence length="471" mass="51575">MISSTLIQPTFISFFNEPNAGAIGGIVASFSAGATFGAYGCAFIADRFGRVWCLFTGAVIALIGCALQAGAVNLAMLIIGRLINGIGAGQLTAVFGVYASEVAPPQVRGAFGGMQMLMIEGAIFAASATGYGFGVSFDNTVQWRGPLAVQGIPLVFLIPICYFLPESPRWLILKGKEGKALEILKRIHNAAGEGFVRGEYQEIKDQIRAEQEMYQPTWTQILKKPSWRKRIILVCLLQTFAQLTGINCIKYYAGTIYEYLGFDTHQALMLNLIYGAFGFVSAIFWVFTLDRFRRVRVLIVSTCFMCAALLVQSVLSAVYTSKGTEITNQHPLRAQVAMFYIFNLFFVSVGTGSMLGWLIPPEMCPMVIRAKANSISVSTNNVVGLIVAQVSSVALKNIGFKFFYLFVAADVVAALTYYFFFPETSKLTLEEIDVMFGDQVIDHTLQKDVIAATKPTRSETENVDVEIASKA</sequence>
<comment type="caution">
    <text evidence="10">The sequence shown here is derived from an EMBL/GenBank/DDBJ whole genome shotgun (WGS) entry which is preliminary data.</text>
</comment>
<evidence type="ECO:0000256" key="2">
    <source>
        <dbReference type="ARBA" id="ARBA00010992"/>
    </source>
</evidence>
<evidence type="ECO:0000256" key="8">
    <source>
        <dbReference type="SAM" id="Phobius"/>
    </source>
</evidence>
<feature type="transmembrane region" description="Helical" evidence="8">
    <location>
        <begin position="51"/>
        <end position="72"/>
    </location>
</feature>
<reference evidence="10 11" key="1">
    <citation type="journal article" date="2017" name="G3 (Bethesda)">
        <title>First Draft Genome Sequence of the Pathogenic Fungus Lomentospora prolificans (Formerly Scedosporium prolificans).</title>
        <authorList>
            <person name="Luo R."/>
            <person name="Zimin A."/>
            <person name="Workman R."/>
            <person name="Fan Y."/>
            <person name="Pertea G."/>
            <person name="Grossman N."/>
            <person name="Wear M.P."/>
            <person name="Jia B."/>
            <person name="Miller H."/>
            <person name="Casadevall A."/>
            <person name="Timp W."/>
            <person name="Zhang S.X."/>
            <person name="Salzberg S.L."/>
        </authorList>
    </citation>
    <scope>NUCLEOTIDE SEQUENCE [LARGE SCALE GENOMIC DNA]</scope>
    <source>
        <strain evidence="10 11">JHH-5317</strain>
    </source>
</reference>
<feature type="transmembrane region" description="Helical" evidence="8">
    <location>
        <begin position="297"/>
        <end position="319"/>
    </location>
</feature>
<dbReference type="InParanoid" id="A0A2N3MYE4"/>
<dbReference type="InterPro" id="IPR036259">
    <property type="entry name" value="MFS_trans_sf"/>
</dbReference>
<evidence type="ECO:0000256" key="1">
    <source>
        <dbReference type="ARBA" id="ARBA00004141"/>
    </source>
</evidence>
<dbReference type="GO" id="GO:0016020">
    <property type="term" value="C:membrane"/>
    <property type="evidence" value="ECO:0007669"/>
    <property type="project" value="UniProtKB-SubCell"/>
</dbReference>
<evidence type="ECO:0000256" key="3">
    <source>
        <dbReference type="ARBA" id="ARBA00022448"/>
    </source>
</evidence>
<dbReference type="PANTHER" id="PTHR48022">
    <property type="entry name" value="PLASTIDIC GLUCOSE TRANSPORTER 4"/>
    <property type="match status" value="1"/>
</dbReference>
<dbReference type="PANTHER" id="PTHR48022:SF9">
    <property type="entry name" value="MAJOR FACILITATOR SUPERFAMILY (MFS) PROFILE DOMAIN-CONTAINING PROTEIN"/>
    <property type="match status" value="1"/>
</dbReference>
<feature type="transmembrane region" description="Helical" evidence="8">
    <location>
        <begin position="20"/>
        <end position="44"/>
    </location>
</feature>
<dbReference type="GO" id="GO:0005351">
    <property type="term" value="F:carbohydrate:proton symporter activity"/>
    <property type="evidence" value="ECO:0007669"/>
    <property type="project" value="TreeGrafter"/>
</dbReference>
<dbReference type="EMBL" id="NLAX01001623">
    <property type="protein sequence ID" value="PKS05197.1"/>
    <property type="molecule type" value="Genomic_DNA"/>
</dbReference>
<feature type="transmembrane region" description="Helical" evidence="8">
    <location>
        <begin position="111"/>
        <end position="133"/>
    </location>
</feature>
<keyword evidence="11" id="KW-1185">Reference proteome</keyword>
<dbReference type="VEuPathDB" id="FungiDB:jhhlp_008565"/>
<dbReference type="Pfam" id="PF00083">
    <property type="entry name" value="Sugar_tr"/>
    <property type="match status" value="1"/>
</dbReference>
<dbReference type="PRINTS" id="PR00171">
    <property type="entry name" value="SUGRTRNSPORT"/>
</dbReference>
<feature type="transmembrane region" description="Helical" evidence="8">
    <location>
        <begin position="145"/>
        <end position="164"/>
    </location>
</feature>
<name>A0A2N3MYE4_9PEZI</name>